<evidence type="ECO:0000313" key="4">
    <source>
        <dbReference type="Proteomes" id="UP000187203"/>
    </source>
</evidence>
<keyword evidence="4" id="KW-1185">Reference proteome</keyword>
<dbReference type="STRING" id="93759.A0A1R3HZZ5"/>
<dbReference type="SUPFAM" id="SSF55797">
    <property type="entry name" value="PR-1-like"/>
    <property type="match status" value="1"/>
</dbReference>
<comment type="caution">
    <text evidence="3">The sequence shown here is derived from an EMBL/GenBank/DDBJ whole genome shotgun (WGS) entry which is preliminary data.</text>
</comment>
<dbReference type="CDD" id="cd05381">
    <property type="entry name" value="CAP_PR-1"/>
    <property type="match status" value="1"/>
</dbReference>
<feature type="region of interest" description="Disordered" evidence="1">
    <location>
        <begin position="155"/>
        <end position="178"/>
    </location>
</feature>
<dbReference type="EMBL" id="AWUE01019131">
    <property type="protein sequence ID" value="OMO75918.1"/>
    <property type="molecule type" value="Genomic_DNA"/>
</dbReference>
<organism evidence="3 4">
    <name type="scientific">Corchorus olitorius</name>
    <dbReference type="NCBI Taxonomy" id="93759"/>
    <lineage>
        <taxon>Eukaryota</taxon>
        <taxon>Viridiplantae</taxon>
        <taxon>Streptophyta</taxon>
        <taxon>Embryophyta</taxon>
        <taxon>Tracheophyta</taxon>
        <taxon>Spermatophyta</taxon>
        <taxon>Magnoliopsida</taxon>
        <taxon>eudicotyledons</taxon>
        <taxon>Gunneridae</taxon>
        <taxon>Pentapetalae</taxon>
        <taxon>rosids</taxon>
        <taxon>malvids</taxon>
        <taxon>Malvales</taxon>
        <taxon>Malvaceae</taxon>
        <taxon>Grewioideae</taxon>
        <taxon>Apeibeae</taxon>
        <taxon>Corchorus</taxon>
    </lineage>
</organism>
<dbReference type="Gene3D" id="3.40.33.10">
    <property type="entry name" value="CAP"/>
    <property type="match status" value="1"/>
</dbReference>
<evidence type="ECO:0000259" key="2">
    <source>
        <dbReference type="SMART" id="SM00198"/>
    </source>
</evidence>
<reference evidence="4" key="1">
    <citation type="submission" date="2013-09" db="EMBL/GenBank/DDBJ databases">
        <title>Corchorus olitorius genome sequencing.</title>
        <authorList>
            <person name="Alam M."/>
            <person name="Haque M.S."/>
            <person name="Islam M.S."/>
            <person name="Emdad E.M."/>
            <person name="Islam M.M."/>
            <person name="Ahmed B."/>
            <person name="Halim A."/>
            <person name="Hossen Q.M.M."/>
            <person name="Hossain M.Z."/>
            <person name="Ahmed R."/>
            <person name="Khan M.M."/>
            <person name="Islam R."/>
            <person name="Rashid M.M."/>
            <person name="Khan S.A."/>
            <person name="Rahman M.S."/>
            <person name="Alam M."/>
            <person name="Yahiya A.S."/>
            <person name="Khan M.S."/>
            <person name="Azam M.S."/>
            <person name="Haque T."/>
            <person name="Lashkar M.Z.H."/>
            <person name="Akhand A.I."/>
            <person name="Morshed G."/>
            <person name="Roy S."/>
            <person name="Uddin K.S."/>
            <person name="Rabeya T."/>
            <person name="Hossain A.S."/>
            <person name="Chowdhury A."/>
            <person name="Snigdha A.R."/>
            <person name="Mortoza M.S."/>
            <person name="Matin S.A."/>
            <person name="Hoque S.M.E."/>
            <person name="Islam M.K."/>
            <person name="Roy D.K."/>
            <person name="Haider R."/>
            <person name="Moosa M.M."/>
            <person name="Elias S.M."/>
            <person name="Hasan A.M."/>
            <person name="Jahan S."/>
            <person name="Shafiuddin M."/>
            <person name="Mahmood N."/>
            <person name="Shommy N.S."/>
        </authorList>
    </citation>
    <scope>NUCLEOTIDE SEQUENCE [LARGE SCALE GENOMIC DNA]</scope>
    <source>
        <strain evidence="4">cv. O-4</strain>
    </source>
</reference>
<dbReference type="AlphaFoldDB" id="A0A1R3HZZ5"/>
<sequence>MAVGSQDSPQDFLNAHNAARKEVGVPPMVWDNVLEAYALNYSQGRVDTCRLVRAVGPSGQNLAWTISNLSAIETVALWVFEKSFYNLTSGVCANDGDCYHYTQVIWINSTQRGCARVICNNNNGFFTACYYYPPGNVPGKRPTDGIESLVKAVAPSPQPPQLLKPGQTHAQALKPKAR</sequence>
<dbReference type="InterPro" id="IPR035940">
    <property type="entry name" value="CAP_sf"/>
</dbReference>
<proteinExistence type="predicted"/>
<dbReference type="PRINTS" id="PR00837">
    <property type="entry name" value="V5TPXLIKE"/>
</dbReference>
<feature type="domain" description="SCP" evidence="2">
    <location>
        <begin position="7"/>
        <end position="139"/>
    </location>
</feature>
<dbReference type="PANTHER" id="PTHR10334">
    <property type="entry name" value="CYSTEINE-RICH SECRETORY PROTEIN-RELATED"/>
    <property type="match status" value="1"/>
</dbReference>
<dbReference type="InterPro" id="IPR014044">
    <property type="entry name" value="CAP_dom"/>
</dbReference>
<evidence type="ECO:0000313" key="3">
    <source>
        <dbReference type="EMBL" id="OMO75918.1"/>
    </source>
</evidence>
<dbReference type="SMART" id="SM00198">
    <property type="entry name" value="SCP"/>
    <property type="match status" value="1"/>
</dbReference>
<evidence type="ECO:0000256" key="1">
    <source>
        <dbReference type="SAM" id="MobiDB-lite"/>
    </source>
</evidence>
<accession>A0A1R3HZZ5</accession>
<protein>
    <submittedName>
        <fullName evidence="3">Allergen V5/Tpx-1-related protein</fullName>
    </submittedName>
</protein>
<dbReference type="FunFam" id="3.40.33.10:FF:000004">
    <property type="entry name" value="CAP, cysteine-rich secretory protein, antigen 5"/>
    <property type="match status" value="1"/>
</dbReference>
<name>A0A1R3HZZ5_9ROSI</name>
<dbReference type="InterPro" id="IPR001283">
    <property type="entry name" value="CRISP-related"/>
</dbReference>
<dbReference type="Proteomes" id="UP000187203">
    <property type="component" value="Unassembled WGS sequence"/>
</dbReference>
<gene>
    <name evidence="3" type="ORF">COLO4_25786</name>
</gene>
<dbReference type="OrthoDB" id="337038at2759"/>
<dbReference type="Pfam" id="PF00188">
    <property type="entry name" value="CAP"/>
    <property type="match status" value="1"/>
</dbReference>